<dbReference type="GO" id="GO:0005524">
    <property type="term" value="F:ATP binding"/>
    <property type="evidence" value="ECO:0007669"/>
    <property type="project" value="UniProtKB-UniRule"/>
</dbReference>
<evidence type="ECO:0000256" key="6">
    <source>
        <dbReference type="ARBA" id="ARBA00022723"/>
    </source>
</evidence>
<keyword evidence="6 15" id="KW-0479">Metal-binding</keyword>
<evidence type="ECO:0000256" key="4">
    <source>
        <dbReference type="ARBA" id="ARBA00022670"/>
    </source>
</evidence>
<dbReference type="PANTHER" id="PTHR23076">
    <property type="entry name" value="METALLOPROTEASE M41 FTSH"/>
    <property type="match status" value="1"/>
</dbReference>
<comment type="similarity">
    <text evidence="2 15">In the C-terminal section; belongs to the peptidase M41 family.</text>
</comment>
<evidence type="ECO:0000256" key="16">
    <source>
        <dbReference type="RuleBase" id="RU003651"/>
    </source>
</evidence>
<feature type="transmembrane region" description="Helical" evidence="15">
    <location>
        <begin position="20"/>
        <end position="38"/>
    </location>
</feature>
<name>U2FHY5_9MOLU</name>
<keyword evidence="18" id="KW-0560">Oxidoreductase</keyword>
<dbReference type="EMBL" id="AFNU02000004">
    <property type="protein sequence ID" value="ERJ12430.1"/>
    <property type="molecule type" value="Genomic_DNA"/>
</dbReference>
<keyword evidence="3 15" id="KW-1003">Cell membrane</keyword>
<protein>
    <recommendedName>
        <fullName evidence="15">ATP-dependent zinc metalloprotease FtsH</fullName>
        <ecNumber evidence="15">3.4.24.-</ecNumber>
    </recommendedName>
</protein>
<dbReference type="AlphaFoldDB" id="U2FHY5"/>
<dbReference type="NCBIfam" id="TIGR01241">
    <property type="entry name" value="FtsH_fam"/>
    <property type="match status" value="1"/>
</dbReference>
<dbReference type="InParanoid" id="U2FHY5"/>
<keyword evidence="8 15" id="KW-0378">Hydrolase</keyword>
<dbReference type="GO" id="GO:0030163">
    <property type="term" value="P:protein catabolic process"/>
    <property type="evidence" value="ECO:0007669"/>
    <property type="project" value="UniProtKB-UniRule"/>
</dbReference>
<dbReference type="Proteomes" id="UP000005707">
    <property type="component" value="Unassembled WGS sequence"/>
</dbReference>
<evidence type="ECO:0000256" key="7">
    <source>
        <dbReference type="ARBA" id="ARBA00022741"/>
    </source>
</evidence>
<evidence type="ECO:0000313" key="18">
    <source>
        <dbReference type="EMBL" id="ERJ12430.1"/>
    </source>
</evidence>
<evidence type="ECO:0000256" key="12">
    <source>
        <dbReference type="ARBA" id="ARBA00023049"/>
    </source>
</evidence>
<dbReference type="Gene3D" id="3.40.50.300">
    <property type="entry name" value="P-loop containing nucleotide triphosphate hydrolases"/>
    <property type="match status" value="1"/>
</dbReference>
<organism evidence="18 19">
    <name type="scientific">Haloplasma contractile SSD-17B</name>
    <dbReference type="NCBI Taxonomy" id="1033810"/>
    <lineage>
        <taxon>Bacteria</taxon>
        <taxon>Bacillati</taxon>
        <taxon>Mycoplasmatota</taxon>
        <taxon>Mollicutes</taxon>
        <taxon>Haloplasmatales</taxon>
        <taxon>Haloplasmataceae</taxon>
        <taxon>Haloplasma</taxon>
    </lineage>
</organism>
<keyword evidence="13 15" id="KW-0472">Membrane</keyword>
<keyword evidence="19" id="KW-1185">Reference proteome</keyword>
<reference evidence="18 19" key="2">
    <citation type="journal article" date="2013" name="PLoS ONE">
        <title>INDIGO - INtegrated Data Warehouse of MIcrobial GenOmes with Examples from the Red Sea Extremophiles.</title>
        <authorList>
            <person name="Alam I."/>
            <person name="Antunes A."/>
            <person name="Kamau A.A."/>
            <person name="Ba Alawi W."/>
            <person name="Kalkatawi M."/>
            <person name="Stingl U."/>
            <person name="Bajic V.B."/>
        </authorList>
    </citation>
    <scope>NUCLEOTIDE SEQUENCE [LARGE SCALE GENOMIC DNA]</scope>
    <source>
        <strain evidence="18 19">SSD-17B</strain>
    </source>
</reference>
<dbReference type="Gene3D" id="1.10.8.60">
    <property type="match status" value="1"/>
</dbReference>
<dbReference type="Gene3D" id="1.20.58.760">
    <property type="entry name" value="Peptidase M41"/>
    <property type="match status" value="1"/>
</dbReference>
<feature type="transmembrane region" description="Helical" evidence="15">
    <location>
        <begin position="133"/>
        <end position="154"/>
    </location>
</feature>
<dbReference type="InterPro" id="IPR003960">
    <property type="entry name" value="ATPase_AAA_CS"/>
</dbReference>
<dbReference type="FunFam" id="3.40.50.300:FF:000001">
    <property type="entry name" value="ATP-dependent zinc metalloprotease FtsH"/>
    <property type="match status" value="1"/>
</dbReference>
<dbReference type="OrthoDB" id="9809379at2"/>
<evidence type="ECO:0000256" key="8">
    <source>
        <dbReference type="ARBA" id="ARBA00022801"/>
    </source>
</evidence>
<feature type="binding site" evidence="15">
    <location>
        <position position="520"/>
    </location>
    <ligand>
        <name>Zn(2+)</name>
        <dbReference type="ChEBI" id="CHEBI:29105"/>
        <note>catalytic</note>
    </ligand>
</feature>
<evidence type="ECO:0000256" key="2">
    <source>
        <dbReference type="ARBA" id="ARBA00010044"/>
    </source>
</evidence>
<evidence type="ECO:0000256" key="11">
    <source>
        <dbReference type="ARBA" id="ARBA00022989"/>
    </source>
</evidence>
<dbReference type="MEROPS" id="M41.009"/>
<evidence type="ECO:0000256" key="14">
    <source>
        <dbReference type="ARBA" id="ARBA00061570"/>
    </source>
</evidence>
<proteinExistence type="inferred from homology"/>
<dbReference type="EC" id="3.4.24.-" evidence="15"/>
<dbReference type="STRING" id="1033810.HLPCO_001416"/>
<evidence type="ECO:0000313" key="19">
    <source>
        <dbReference type="Proteomes" id="UP000005707"/>
    </source>
</evidence>
<feature type="binding site" evidence="15">
    <location>
        <begin position="222"/>
        <end position="229"/>
    </location>
    <ligand>
        <name>ATP</name>
        <dbReference type="ChEBI" id="CHEBI:30616"/>
    </ligand>
</feature>
<accession>U2FHY5</accession>
<comment type="caution">
    <text evidence="18">The sequence shown here is derived from an EMBL/GenBank/DDBJ whole genome shotgun (WGS) entry which is preliminary data.</text>
</comment>
<evidence type="ECO:0000256" key="13">
    <source>
        <dbReference type="ARBA" id="ARBA00023136"/>
    </source>
</evidence>
<dbReference type="FunCoup" id="U2FHY5">
    <property type="interactions" value="409"/>
</dbReference>
<comment type="function">
    <text evidence="15">Acts as a processive, ATP-dependent zinc metallopeptidase for both cytoplasmic and membrane proteins. Plays a role in the quality control of integral membrane proteins.</text>
</comment>
<feature type="binding site" evidence="15">
    <location>
        <position position="444"/>
    </location>
    <ligand>
        <name>Zn(2+)</name>
        <dbReference type="ChEBI" id="CHEBI:29105"/>
        <note>catalytic</note>
    </ligand>
</feature>
<comment type="cofactor">
    <cofactor evidence="15">
        <name>Zn(2+)</name>
        <dbReference type="ChEBI" id="CHEBI:29105"/>
    </cofactor>
    <text evidence="15">Binds 1 zinc ion per subunit.</text>
</comment>
<dbReference type="SUPFAM" id="SSF52540">
    <property type="entry name" value="P-loop containing nucleoside triphosphate hydrolases"/>
    <property type="match status" value="1"/>
</dbReference>
<dbReference type="GO" id="GO:0008270">
    <property type="term" value="F:zinc ion binding"/>
    <property type="evidence" value="ECO:0007669"/>
    <property type="project" value="UniProtKB-UniRule"/>
</dbReference>
<dbReference type="FunFam" id="1.20.58.760:FF:000001">
    <property type="entry name" value="ATP-dependent zinc metalloprotease FtsH"/>
    <property type="match status" value="1"/>
</dbReference>
<dbReference type="Pfam" id="PF17862">
    <property type="entry name" value="AAA_lid_3"/>
    <property type="match status" value="1"/>
</dbReference>
<feature type="binding site" evidence="15">
    <location>
        <position position="448"/>
    </location>
    <ligand>
        <name>Zn(2+)</name>
        <dbReference type="ChEBI" id="CHEBI:29105"/>
        <note>catalytic</note>
    </ligand>
</feature>
<dbReference type="Pfam" id="PF06480">
    <property type="entry name" value="FtsH_ext"/>
    <property type="match status" value="1"/>
</dbReference>
<dbReference type="CDD" id="cd19501">
    <property type="entry name" value="RecA-like_FtsH"/>
    <property type="match status" value="1"/>
</dbReference>
<keyword evidence="7 15" id="KW-0547">Nucleotide-binding</keyword>
<dbReference type="InterPro" id="IPR003959">
    <property type="entry name" value="ATPase_AAA_core"/>
</dbReference>
<dbReference type="InterPro" id="IPR005936">
    <property type="entry name" value="FtsH"/>
</dbReference>
<dbReference type="InterPro" id="IPR011546">
    <property type="entry name" value="Pept_M41_FtsH_extracell"/>
</dbReference>
<evidence type="ECO:0000256" key="3">
    <source>
        <dbReference type="ARBA" id="ARBA00022475"/>
    </source>
</evidence>
<evidence type="ECO:0000256" key="5">
    <source>
        <dbReference type="ARBA" id="ARBA00022692"/>
    </source>
</evidence>
<dbReference type="SUPFAM" id="SSF140990">
    <property type="entry name" value="FtsH protease domain-like"/>
    <property type="match status" value="1"/>
</dbReference>
<dbReference type="RefSeq" id="WP_008824992.1">
    <property type="nucleotide sequence ID" value="NZ_AFNU02000004.1"/>
</dbReference>
<keyword evidence="4 15" id="KW-0645">Protease</keyword>
<keyword evidence="11 15" id="KW-1133">Transmembrane helix</keyword>
<dbReference type="InterPro" id="IPR041569">
    <property type="entry name" value="AAA_lid_3"/>
</dbReference>
<evidence type="ECO:0000256" key="1">
    <source>
        <dbReference type="ARBA" id="ARBA00004370"/>
    </source>
</evidence>
<dbReference type="Pfam" id="PF00004">
    <property type="entry name" value="AAA"/>
    <property type="match status" value="1"/>
</dbReference>
<dbReference type="HAMAP" id="MF_01458">
    <property type="entry name" value="FtsH"/>
    <property type="match status" value="1"/>
</dbReference>
<dbReference type="InterPro" id="IPR027417">
    <property type="entry name" value="P-loop_NTPase"/>
</dbReference>
<dbReference type="Pfam" id="PF01434">
    <property type="entry name" value="Peptidase_M41"/>
    <property type="match status" value="1"/>
</dbReference>
<dbReference type="GO" id="GO:0016887">
    <property type="term" value="F:ATP hydrolysis activity"/>
    <property type="evidence" value="ECO:0007669"/>
    <property type="project" value="UniProtKB-UniRule"/>
</dbReference>
<keyword evidence="9 15" id="KW-0862">Zinc</keyword>
<feature type="active site" evidence="15">
    <location>
        <position position="445"/>
    </location>
</feature>
<dbReference type="GO" id="GO:0016491">
    <property type="term" value="F:oxidoreductase activity"/>
    <property type="evidence" value="ECO:0007669"/>
    <property type="project" value="UniProtKB-KW"/>
</dbReference>
<dbReference type="PROSITE" id="PS00674">
    <property type="entry name" value="AAA"/>
    <property type="match status" value="1"/>
</dbReference>
<dbReference type="InterPro" id="IPR000642">
    <property type="entry name" value="Peptidase_M41"/>
</dbReference>
<dbReference type="InterPro" id="IPR003593">
    <property type="entry name" value="AAA+_ATPase"/>
</dbReference>
<dbReference type="Gene3D" id="3.30.720.210">
    <property type="match status" value="1"/>
</dbReference>
<keyword evidence="10 15" id="KW-0067">ATP-binding</keyword>
<dbReference type="GO" id="GO:0006508">
    <property type="term" value="P:proteolysis"/>
    <property type="evidence" value="ECO:0007669"/>
    <property type="project" value="UniProtKB-KW"/>
</dbReference>
<keyword evidence="12 15" id="KW-0482">Metalloprotease</keyword>
<sequence>MATVKRRNPKKKPGSGWSDIALYLIILVVIGGLLLYFYKGGTKPEDFTYNEFIQQLEEGNVKNVNITPGTGENNDIRFINGLLKDDKEYTTSVMGQEQIDELYALSNTYRTDDIEGNEFVVNRPTEARSMSGFWMILSWLIPLAIVGVIMYMFMKQAGGNNKAFDFAKSRAKLNKSKDVTFDDVKGQKEEKEELVEIIDFLKNPKKYNEMGARIPKGVLLVGPPGTGKTLLARACAGEASVPFYSISGSDFVEMFVGVGASRVRNMFENAKKNAPCIIFIDEIDAVGRQRGAGLGGGHDEREQTLNELLTQMDGFGANSGVIVMAATNRPDVLDPALLRPGRFDRQITIPNPDVRGREEILELHARNKKLQPTVRLSEIAKRTPGFSGAQLENLLNEAALLAAREDRKLIEMQDIDEAIDRVMMGPAKKSRVISKKEKNVIAHHEAGHAVIGLKLENAEIVHKVTIIPRGQAGGYALMLPEEDRFLSTKQDLVDRITGLLGGRVSEEIIFGEITTGAHNDFEKATKIARAMVTEYGMSNLGPVQYEHQGGDVFLGRDYVKDKNFSDTLAHEIDQEVRTIIDQCYERAKEVLNKHLDLVKLIASTLVEVETLTKEDIDELVDNGKISWWEEKKAREKEEEAKVKEEVNELRKDDLPEDYYDKKREEEDKE</sequence>
<feature type="domain" description="AAA+ ATPase" evidence="17">
    <location>
        <begin position="214"/>
        <end position="353"/>
    </location>
</feature>
<reference evidence="18 19" key="1">
    <citation type="journal article" date="2011" name="J. Bacteriol.">
        <title>Genome sequence of Haloplasma contractile, an unusual contractile bacterium from a deep-sea anoxic brine lake.</title>
        <authorList>
            <person name="Antunes A."/>
            <person name="Alam I."/>
            <person name="El Dorry H."/>
            <person name="Siam R."/>
            <person name="Robertson A."/>
            <person name="Bajic V.B."/>
            <person name="Stingl U."/>
        </authorList>
    </citation>
    <scope>NUCLEOTIDE SEQUENCE [LARGE SCALE GENOMIC DNA]</scope>
    <source>
        <strain evidence="18 19">SSD-17B</strain>
    </source>
</reference>
<dbReference type="GO" id="GO:0004222">
    <property type="term" value="F:metalloendopeptidase activity"/>
    <property type="evidence" value="ECO:0007669"/>
    <property type="project" value="InterPro"/>
</dbReference>
<evidence type="ECO:0000256" key="15">
    <source>
        <dbReference type="HAMAP-Rule" id="MF_01458"/>
    </source>
</evidence>
<keyword evidence="5 15" id="KW-0812">Transmembrane</keyword>
<comment type="subunit">
    <text evidence="15">Homohexamer.</text>
</comment>
<evidence type="ECO:0000259" key="17">
    <source>
        <dbReference type="SMART" id="SM00382"/>
    </source>
</evidence>
<dbReference type="eggNOG" id="COG0465">
    <property type="taxonomic scope" value="Bacteria"/>
</dbReference>
<dbReference type="FunFam" id="1.10.8.60:FF:000001">
    <property type="entry name" value="ATP-dependent zinc metalloprotease FtsH"/>
    <property type="match status" value="1"/>
</dbReference>
<dbReference type="GO" id="GO:0005886">
    <property type="term" value="C:plasma membrane"/>
    <property type="evidence" value="ECO:0007669"/>
    <property type="project" value="UniProtKB-SubCell"/>
</dbReference>
<dbReference type="SMART" id="SM00382">
    <property type="entry name" value="AAA"/>
    <property type="match status" value="1"/>
</dbReference>
<comment type="similarity">
    <text evidence="14 15">In the central section; belongs to the AAA ATPase family.</text>
</comment>
<comment type="similarity">
    <text evidence="16">Belongs to the AAA ATPase family.</text>
</comment>
<gene>
    <name evidence="15 18" type="primary">ftsH</name>
    <name evidence="18" type="ORF">HLPCO_001416</name>
</gene>
<comment type="subcellular location">
    <subcellularLocation>
        <location evidence="15">Cell membrane</location>
        <topology evidence="15">Multi-pass membrane protein</topology>
        <orientation evidence="15">Cytoplasmic side</orientation>
    </subcellularLocation>
    <subcellularLocation>
        <location evidence="1">Membrane</location>
    </subcellularLocation>
</comment>
<dbReference type="PANTHER" id="PTHR23076:SF113">
    <property type="entry name" value="ATP-DEPENDENT ZINC METALLOPROTEASE FTSH 1, CHLOROPLASTIC-RELATED"/>
    <property type="match status" value="1"/>
</dbReference>
<dbReference type="InterPro" id="IPR037219">
    <property type="entry name" value="Peptidase_M41-like"/>
</dbReference>
<evidence type="ECO:0000256" key="10">
    <source>
        <dbReference type="ARBA" id="ARBA00022840"/>
    </source>
</evidence>
<dbReference type="GO" id="GO:0004176">
    <property type="term" value="F:ATP-dependent peptidase activity"/>
    <property type="evidence" value="ECO:0007669"/>
    <property type="project" value="InterPro"/>
</dbReference>
<evidence type="ECO:0000256" key="9">
    <source>
        <dbReference type="ARBA" id="ARBA00022833"/>
    </source>
</evidence>